<dbReference type="InterPro" id="IPR016161">
    <property type="entry name" value="Ald_DH/histidinol_DH"/>
</dbReference>
<feature type="domain" description="Aldehyde dehydrogenase" evidence="6">
    <location>
        <begin position="50"/>
        <end position="515"/>
    </location>
</feature>
<dbReference type="GO" id="GO:0003842">
    <property type="term" value="F:L-glutamate gamma-semialdehyde dehydrogenase activity"/>
    <property type="evidence" value="ECO:0007669"/>
    <property type="project" value="UniProtKB-EC"/>
</dbReference>
<keyword evidence="3 7" id="KW-0560">Oxidoreductase</keyword>
<dbReference type="Pfam" id="PF00171">
    <property type="entry name" value="Aldedh"/>
    <property type="match status" value="1"/>
</dbReference>
<proteinExistence type="predicted"/>
<dbReference type="PANTHER" id="PTHR42862">
    <property type="entry name" value="DELTA-1-PYRROLINE-5-CARBOXYLATE DEHYDROGENASE 1, ISOFORM A-RELATED"/>
    <property type="match status" value="1"/>
</dbReference>
<protein>
    <recommendedName>
        <fullName evidence="2">L-glutamate gamma-semialdehyde dehydrogenase</fullName>
        <ecNumber evidence="2">1.2.1.88</ecNumber>
    </recommendedName>
</protein>
<dbReference type="GO" id="GO:0010133">
    <property type="term" value="P:L-proline catabolic process to L-glutamate"/>
    <property type="evidence" value="ECO:0007669"/>
    <property type="project" value="TreeGrafter"/>
</dbReference>
<dbReference type="Gene3D" id="3.40.605.10">
    <property type="entry name" value="Aldehyde Dehydrogenase, Chain A, domain 1"/>
    <property type="match status" value="1"/>
</dbReference>
<dbReference type="EC" id="1.2.1.88" evidence="2"/>
<evidence type="ECO:0000313" key="7">
    <source>
        <dbReference type="EMBL" id="VAW39408.1"/>
    </source>
</evidence>
<sequence>MPNKNRKRIKVTYSTLSSPDPLLHQYYDEDVAEAKANFGQTHPMYINGEWVTADKTFSKISPVNTSWTVGTFQEAGKVDVDKAVAAARAAFPAWRDTPWQERVRLLNKVADTISDRLFEISSVLSLEVGKNRLEAIGDVEETADLIRYCTDSMTENNGFIRDLKRESEHHRNRSVLKPHGVWGVISPFNFPAALSGGPCGAALVAGNTVVHKPAPEAPYTTVLLAQCFADAGLPAGVYNMVTGGDEPGKRLVANADVDGLTFTGSYNVGMTILRHFAAEGPYARPVVLEMGGKNPTIITEKADVDKAALGVMRSAFGLTGQKCSACSRVYVHNSVKDEFTQKLVELTNQINVGDPTQQDVYMGPIINETAYNAYQKYVADAAEQGRILTGGKTLDPSGYYVAPTVIVDLPEDHYLWKHEMFAPVVAITGFDDKDEAMAKANDVTFGLTAGFFGEDDDEVEWFLNNIEAGVLYVNRSTGATTGAWPGYQSFGGWKGSTGTGKAAGSFYYLPQYMKEQSHTIII</sequence>
<dbReference type="EMBL" id="UOEU01000744">
    <property type="protein sequence ID" value="VAW39408.1"/>
    <property type="molecule type" value="Genomic_DNA"/>
</dbReference>
<dbReference type="InterPro" id="IPR016162">
    <property type="entry name" value="Ald_DH_N"/>
</dbReference>
<dbReference type="AlphaFoldDB" id="A0A3B0V723"/>
<dbReference type="PANTHER" id="PTHR42862:SF1">
    <property type="entry name" value="DELTA-1-PYRROLINE-5-CARBOXYLATE DEHYDROGENASE 2, ISOFORM A-RELATED"/>
    <property type="match status" value="1"/>
</dbReference>
<dbReference type="PROSITE" id="PS00687">
    <property type="entry name" value="ALDEHYDE_DEHYDR_GLU"/>
    <property type="match status" value="1"/>
</dbReference>
<dbReference type="GO" id="GO:0009898">
    <property type="term" value="C:cytoplasmic side of plasma membrane"/>
    <property type="evidence" value="ECO:0007669"/>
    <property type="project" value="TreeGrafter"/>
</dbReference>
<evidence type="ECO:0000259" key="6">
    <source>
        <dbReference type="Pfam" id="PF00171"/>
    </source>
</evidence>
<dbReference type="Gene3D" id="3.40.309.10">
    <property type="entry name" value="Aldehyde Dehydrogenase, Chain A, domain 2"/>
    <property type="match status" value="1"/>
</dbReference>
<comment type="catalytic activity">
    <reaction evidence="5">
        <text>L-glutamate 5-semialdehyde + NAD(+) + H2O = L-glutamate + NADH + 2 H(+)</text>
        <dbReference type="Rhea" id="RHEA:30235"/>
        <dbReference type="ChEBI" id="CHEBI:15377"/>
        <dbReference type="ChEBI" id="CHEBI:15378"/>
        <dbReference type="ChEBI" id="CHEBI:29985"/>
        <dbReference type="ChEBI" id="CHEBI:57540"/>
        <dbReference type="ChEBI" id="CHEBI:57945"/>
        <dbReference type="ChEBI" id="CHEBI:58066"/>
        <dbReference type="EC" id="1.2.1.88"/>
    </reaction>
</comment>
<keyword evidence="4" id="KW-0520">NAD</keyword>
<evidence type="ECO:0000256" key="5">
    <source>
        <dbReference type="ARBA" id="ARBA00048142"/>
    </source>
</evidence>
<accession>A0A3B0V723</accession>
<dbReference type="InterPro" id="IPR050485">
    <property type="entry name" value="Proline_metab_enzyme"/>
</dbReference>
<dbReference type="PROSITE" id="PS00070">
    <property type="entry name" value="ALDEHYDE_DEHYDR_CYS"/>
    <property type="match status" value="1"/>
</dbReference>
<evidence type="ECO:0000256" key="2">
    <source>
        <dbReference type="ARBA" id="ARBA00012884"/>
    </source>
</evidence>
<dbReference type="SUPFAM" id="SSF53720">
    <property type="entry name" value="ALDH-like"/>
    <property type="match status" value="1"/>
</dbReference>
<dbReference type="InterPro" id="IPR029510">
    <property type="entry name" value="Ald_DH_CS_GLU"/>
</dbReference>
<evidence type="ECO:0000256" key="4">
    <source>
        <dbReference type="ARBA" id="ARBA00023027"/>
    </source>
</evidence>
<evidence type="ECO:0000256" key="3">
    <source>
        <dbReference type="ARBA" id="ARBA00023002"/>
    </source>
</evidence>
<dbReference type="InterPro" id="IPR016163">
    <property type="entry name" value="Ald_DH_C"/>
</dbReference>
<name>A0A3B0V723_9ZZZZ</name>
<reference evidence="7" key="1">
    <citation type="submission" date="2018-06" db="EMBL/GenBank/DDBJ databases">
        <authorList>
            <person name="Zhirakovskaya E."/>
        </authorList>
    </citation>
    <scope>NUCLEOTIDE SEQUENCE</scope>
</reference>
<evidence type="ECO:0000256" key="1">
    <source>
        <dbReference type="ARBA" id="ARBA00004786"/>
    </source>
</evidence>
<gene>
    <name evidence="7" type="ORF">MNBD_CHLOROFLEXI01-185</name>
</gene>
<dbReference type="InterPro" id="IPR016160">
    <property type="entry name" value="Ald_DH_CS_CYS"/>
</dbReference>
<comment type="pathway">
    <text evidence="1">Amino-acid degradation; L-proline degradation into L-glutamate; L-glutamate from L-proline: step 2/2.</text>
</comment>
<organism evidence="7">
    <name type="scientific">hydrothermal vent metagenome</name>
    <dbReference type="NCBI Taxonomy" id="652676"/>
    <lineage>
        <taxon>unclassified sequences</taxon>
        <taxon>metagenomes</taxon>
        <taxon>ecological metagenomes</taxon>
    </lineage>
</organism>
<dbReference type="InterPro" id="IPR015590">
    <property type="entry name" value="Aldehyde_DH_dom"/>
</dbReference>
<dbReference type="FunFam" id="3.40.309.10:FF:000005">
    <property type="entry name" value="1-pyrroline-5-carboxylate dehydrogenase 1"/>
    <property type="match status" value="1"/>
</dbReference>